<evidence type="ECO:0000313" key="1">
    <source>
        <dbReference type="EMBL" id="MBU2950496.1"/>
    </source>
</evidence>
<sequence length="430" mass="47502">MRKVIHRKLSRNFLRLSLIVLLAFTSSLSAQEGDAAKGKSLFNANCAACHQLDKKMTGPALRHVETRLSEDEGLDRDWIHAWIRNSSGVIKSGDSYANKVYNEYGGAAMTAFPQLSDEDLNNILAYTAEEKKAAPAPAAGAAPVAAAGSSDGISNELILGALAILFILLAIGLYLVNKTLRRFAAAQNIELETETGKTPLWKAFVQNQFLMIVVAIFFLLTSAYFAFGYLMQVGVDQGYQPVQPIHFSHKVHAGDNGIDCKYCHSSARVSKTSGIPSLNVCMNCHKSVYEYNGETSAEYSKEFYDGEIQKLYKAAGWSDADQKYTGEAQPVKWVRIHNLPDFAYFNHSQHVTVAGVECQTCHGPVEEMEVVYQHAPLTMGWCINCHRDTDVNVKDNAYYEKIHAELSKKYGVENLTAAEMGGLECGKCHY</sequence>
<name>A0ACC5U844_9FLAO</name>
<gene>
    <name evidence="1" type="ORF">KO493_07295</name>
</gene>
<dbReference type="Proteomes" id="UP001647509">
    <property type="component" value="Unassembled WGS sequence"/>
</dbReference>
<organism evidence="1 2">
    <name type="scientific">Pseudotamlana agarivorans</name>
    <dbReference type="NCBI Taxonomy" id="481183"/>
    <lineage>
        <taxon>Bacteria</taxon>
        <taxon>Pseudomonadati</taxon>
        <taxon>Bacteroidota</taxon>
        <taxon>Flavobacteriia</taxon>
        <taxon>Flavobacteriales</taxon>
        <taxon>Flavobacteriaceae</taxon>
        <taxon>Pseudotamlana</taxon>
    </lineage>
</organism>
<protein>
    <submittedName>
        <fullName evidence="1">C-type cytochrome</fullName>
    </submittedName>
</protein>
<evidence type="ECO:0000313" key="2">
    <source>
        <dbReference type="Proteomes" id="UP001647509"/>
    </source>
</evidence>
<dbReference type="EMBL" id="JAHKPD010000012">
    <property type="protein sequence ID" value="MBU2950496.1"/>
    <property type="molecule type" value="Genomic_DNA"/>
</dbReference>
<comment type="caution">
    <text evidence="1">The sequence shown here is derived from an EMBL/GenBank/DDBJ whole genome shotgun (WGS) entry which is preliminary data.</text>
</comment>
<proteinExistence type="predicted"/>
<accession>A0ACC5U844</accession>
<reference evidence="1" key="1">
    <citation type="submission" date="2021-05" db="EMBL/GenBank/DDBJ databases">
        <title>Draft genomes of bacteria isolated from model marine particles.</title>
        <authorList>
            <person name="Datta M.S."/>
            <person name="Schwartzman J.A."/>
            <person name="Enke T.N."/>
            <person name="Saavedra J."/>
            <person name="Cermak N."/>
            <person name="Cordero O.X."/>
        </authorList>
    </citation>
    <scope>NUCLEOTIDE SEQUENCE</scope>
    <source>
        <strain evidence="1">I2M19</strain>
    </source>
</reference>
<keyword evidence="2" id="KW-1185">Reference proteome</keyword>